<gene>
    <name evidence="1" type="ORF">EZS28_017084</name>
</gene>
<dbReference type="AlphaFoldDB" id="A0A5J4VYU0"/>
<proteinExistence type="predicted"/>
<accession>A0A5J4VYU0</accession>
<organism evidence="1 2">
    <name type="scientific">Streblomastix strix</name>
    <dbReference type="NCBI Taxonomy" id="222440"/>
    <lineage>
        <taxon>Eukaryota</taxon>
        <taxon>Metamonada</taxon>
        <taxon>Preaxostyla</taxon>
        <taxon>Oxymonadida</taxon>
        <taxon>Streblomastigidae</taxon>
        <taxon>Streblomastix</taxon>
    </lineage>
</organism>
<dbReference type="EMBL" id="SNRW01004396">
    <property type="protein sequence ID" value="KAA6387386.1"/>
    <property type="molecule type" value="Genomic_DNA"/>
</dbReference>
<comment type="caution">
    <text evidence="1">The sequence shown here is derived from an EMBL/GenBank/DDBJ whole genome shotgun (WGS) entry which is preliminary data.</text>
</comment>
<protein>
    <submittedName>
        <fullName evidence="1">Uncharacterized protein</fullName>
    </submittedName>
</protein>
<dbReference type="Proteomes" id="UP000324800">
    <property type="component" value="Unassembled WGS sequence"/>
</dbReference>
<evidence type="ECO:0000313" key="1">
    <source>
        <dbReference type="EMBL" id="KAA6387386.1"/>
    </source>
</evidence>
<name>A0A5J4VYU0_9EUKA</name>
<evidence type="ECO:0000313" key="2">
    <source>
        <dbReference type="Proteomes" id="UP000324800"/>
    </source>
</evidence>
<sequence length="103" mass="12105">MSFWELEGETAKLNALIWINSDEVKSHEDLLEKAAHMIHDGMRQELIFRLFGQKKQEFLTEEQLLCAKAKTSDYLENHRSRTFVDAYNEQHNSWTVPMVSVYG</sequence>
<reference evidence="1 2" key="1">
    <citation type="submission" date="2019-03" db="EMBL/GenBank/DDBJ databases">
        <title>Single cell metagenomics reveals metabolic interactions within the superorganism composed of flagellate Streblomastix strix and complex community of Bacteroidetes bacteria on its surface.</title>
        <authorList>
            <person name="Treitli S.C."/>
            <person name="Kolisko M."/>
            <person name="Husnik F."/>
            <person name="Keeling P."/>
            <person name="Hampl V."/>
        </authorList>
    </citation>
    <scope>NUCLEOTIDE SEQUENCE [LARGE SCALE GENOMIC DNA]</scope>
    <source>
        <strain evidence="1">ST1C</strain>
    </source>
</reference>